<protein>
    <submittedName>
        <fullName evidence="2">Uncharacterized protein</fullName>
    </submittedName>
</protein>
<proteinExistence type="predicted"/>
<comment type="caution">
    <text evidence="2">The sequence shown here is derived from an EMBL/GenBank/DDBJ whole genome shotgun (WGS) entry which is preliminary data.</text>
</comment>
<evidence type="ECO:0000256" key="1">
    <source>
        <dbReference type="SAM" id="Phobius"/>
    </source>
</evidence>
<evidence type="ECO:0000313" key="3">
    <source>
        <dbReference type="Proteomes" id="UP000473525"/>
    </source>
</evidence>
<reference evidence="2 3" key="1">
    <citation type="submission" date="2019-12" db="EMBL/GenBank/DDBJ databases">
        <authorList>
            <person name="Huq M.A."/>
        </authorList>
    </citation>
    <scope>NUCLEOTIDE SEQUENCE [LARGE SCALE GENOMIC DNA]</scope>
    <source>
        <strain evidence="2 3">MAH-18</strain>
    </source>
</reference>
<sequence length="216" mass="24047">MDQPTATLIAGVTAAVGSTAVGLTALFFAARNTSKTLNQQAAEADRGRAHDWRRAREQRLWDRRNDAYQALLEWLDGPGHAIGPWEIERGLEGDMFSVGPPAPGEAPSYPRQTVDPPAELVAVVEMFGSDEVVEKLRALQDCALRERRYEISLRFDVILRLQDDQPDVAAIADDNRERSRMTRVAREDWNVARGELWATVRAEYQNIDGASSGSEL</sequence>
<feature type="transmembrane region" description="Helical" evidence="1">
    <location>
        <begin position="6"/>
        <end position="30"/>
    </location>
</feature>
<organism evidence="2 3">
    <name type="scientific">Nocardioides agri</name>
    <dbReference type="NCBI Taxonomy" id="2682843"/>
    <lineage>
        <taxon>Bacteria</taxon>
        <taxon>Bacillati</taxon>
        <taxon>Actinomycetota</taxon>
        <taxon>Actinomycetes</taxon>
        <taxon>Propionibacteriales</taxon>
        <taxon>Nocardioidaceae</taxon>
        <taxon>Nocardioides</taxon>
    </lineage>
</organism>
<keyword evidence="3" id="KW-1185">Reference proteome</keyword>
<evidence type="ECO:0000313" key="2">
    <source>
        <dbReference type="EMBL" id="MVQ51290.1"/>
    </source>
</evidence>
<gene>
    <name evidence="2" type="ORF">GON03_19080</name>
</gene>
<keyword evidence="1" id="KW-0812">Transmembrane</keyword>
<dbReference type="RefSeq" id="WP_157346074.1">
    <property type="nucleotide sequence ID" value="NZ_WSEK01000005.1"/>
</dbReference>
<dbReference type="EMBL" id="WSEK01000005">
    <property type="protein sequence ID" value="MVQ51290.1"/>
    <property type="molecule type" value="Genomic_DNA"/>
</dbReference>
<dbReference type="AlphaFoldDB" id="A0A6L6XVQ5"/>
<name>A0A6L6XVQ5_9ACTN</name>
<accession>A0A6L6XVQ5</accession>
<keyword evidence="1" id="KW-1133">Transmembrane helix</keyword>
<dbReference type="Proteomes" id="UP000473525">
    <property type="component" value="Unassembled WGS sequence"/>
</dbReference>
<keyword evidence="1" id="KW-0472">Membrane</keyword>